<feature type="binding site" evidence="17">
    <location>
        <position position="94"/>
    </location>
    <ligand>
        <name>Ca(2+)</name>
        <dbReference type="ChEBI" id="CHEBI:29108"/>
        <label>1</label>
    </ligand>
</feature>
<evidence type="ECO:0000256" key="10">
    <source>
        <dbReference type="ARBA" id="ARBA00022837"/>
    </source>
</evidence>
<dbReference type="GeneID" id="130722079"/>
<evidence type="ECO:0000256" key="3">
    <source>
        <dbReference type="ARBA" id="ARBA00006873"/>
    </source>
</evidence>
<dbReference type="GO" id="GO:0042744">
    <property type="term" value="P:hydrogen peroxide catabolic process"/>
    <property type="evidence" value="ECO:0007669"/>
    <property type="project" value="UniProtKB-KW"/>
</dbReference>
<comment type="function">
    <text evidence="2">Removal of H(2)O(2), oxidation of toxic reductants, biosynthesis and degradation of lignin, suberization, auxin catabolism, response to environmental stresses such as wounding, pathogen attack and oxidative stress. These functions might be dependent on each isozyme/isoform in each plant tissue.</text>
</comment>
<evidence type="ECO:0000256" key="17">
    <source>
        <dbReference type="PIRSR" id="PIRSR600823-3"/>
    </source>
</evidence>
<dbReference type="Gene3D" id="1.10.520.10">
    <property type="match status" value="1"/>
</dbReference>
<feature type="binding site" evidence="17">
    <location>
        <position position="83"/>
    </location>
    <ligand>
        <name>Ca(2+)</name>
        <dbReference type="ChEBI" id="CHEBI:29108"/>
        <label>1</label>
    </ligand>
</feature>
<dbReference type="GO" id="GO:0140825">
    <property type="term" value="F:lactoperoxidase activity"/>
    <property type="evidence" value="ECO:0007669"/>
    <property type="project" value="UniProtKB-EC"/>
</dbReference>
<feature type="binding site" evidence="17">
    <location>
        <position position="245"/>
    </location>
    <ligand>
        <name>Ca(2+)</name>
        <dbReference type="ChEBI" id="CHEBI:29108"/>
        <label>2</label>
    </ligand>
</feature>
<dbReference type="PROSITE" id="PS50873">
    <property type="entry name" value="PEROXIDASE_4"/>
    <property type="match status" value="1"/>
</dbReference>
<organism evidence="22">
    <name type="scientific">Lotus japonicus</name>
    <name type="common">Lotus corniculatus var. japonicus</name>
    <dbReference type="NCBI Taxonomy" id="34305"/>
    <lineage>
        <taxon>Eukaryota</taxon>
        <taxon>Viridiplantae</taxon>
        <taxon>Streptophyta</taxon>
        <taxon>Embryophyta</taxon>
        <taxon>Tracheophyta</taxon>
        <taxon>Spermatophyta</taxon>
        <taxon>Magnoliopsida</taxon>
        <taxon>eudicotyledons</taxon>
        <taxon>Gunneridae</taxon>
        <taxon>Pentapetalae</taxon>
        <taxon>rosids</taxon>
        <taxon>fabids</taxon>
        <taxon>Fabales</taxon>
        <taxon>Fabaceae</taxon>
        <taxon>Papilionoideae</taxon>
        <taxon>50 kb inversion clade</taxon>
        <taxon>NPAAA clade</taxon>
        <taxon>Hologalegina</taxon>
        <taxon>robinioid clade</taxon>
        <taxon>Loteae</taxon>
        <taxon>Lotus</taxon>
    </lineage>
</organism>
<comment type="catalytic activity">
    <reaction evidence="1 20">
        <text>2 a phenolic donor + H2O2 = 2 a phenolic radical donor + 2 H2O</text>
        <dbReference type="Rhea" id="RHEA:56136"/>
        <dbReference type="ChEBI" id="CHEBI:15377"/>
        <dbReference type="ChEBI" id="CHEBI:16240"/>
        <dbReference type="ChEBI" id="CHEBI:139520"/>
        <dbReference type="ChEBI" id="CHEBI:139521"/>
        <dbReference type="EC" id="1.11.1.7"/>
    </reaction>
</comment>
<name>I3T8F2_LOTJA</name>
<feature type="site" description="Transition state stabilizer" evidence="18">
    <location>
        <position position="71"/>
    </location>
</feature>
<protein>
    <recommendedName>
        <fullName evidence="4 20">Peroxidase</fullName>
        <ecNumber evidence="4 20">1.11.1.7</ecNumber>
    </recommendedName>
</protein>
<evidence type="ECO:0000256" key="19">
    <source>
        <dbReference type="PIRSR" id="PIRSR600823-5"/>
    </source>
</evidence>
<dbReference type="GO" id="GO:0020037">
    <property type="term" value="F:heme binding"/>
    <property type="evidence" value="ECO:0007669"/>
    <property type="project" value="UniProtKB-UniRule"/>
</dbReference>
<comment type="cofactor">
    <cofactor evidence="17 20">
        <name>Ca(2+)</name>
        <dbReference type="ChEBI" id="CHEBI:29108"/>
    </cofactor>
    <text evidence="17 20">Binds 2 calcium ions per subunit.</text>
</comment>
<feature type="disulfide bond" evidence="19">
    <location>
        <begin position="77"/>
        <end position="82"/>
    </location>
</feature>
<sequence length="329" mass="35350">MHYIPHKMEGDLSHKSFLLVFLIVLTLQAFAVHGTSVGFYSKSCPSIESIVKSTVASHVKTDFEYAAGLLRLHFHDCFVRGCDASILIAGNGTEKQAPPNRSLKGYEVIDEAKAKLEAQCPGVVSCADILALAARDSVVLSGGLSWQVPTGRRDGRVSIENESFSLPGPNDSVAVQKKKFSDLGLNVQELVTLAGGHTIGTAGCRNVADRIYNTNGTDPSIDPSFLRTLRSLCPQDQPSKRLAIDTGSQAKFDTSYYANLKKGHGVLRSDQVLWTDPSTRAIVQKYLAATGCGPGSFNVEFGKAMVKMSNIGIKTGANGEIRKKCSAIN</sequence>
<evidence type="ECO:0000256" key="11">
    <source>
        <dbReference type="ARBA" id="ARBA00023002"/>
    </source>
</evidence>
<dbReference type="GO" id="GO:0046872">
    <property type="term" value="F:metal ion binding"/>
    <property type="evidence" value="ECO:0007669"/>
    <property type="project" value="UniProtKB-UniRule"/>
</dbReference>
<keyword evidence="7 20" id="KW-0349">Heme</keyword>
<evidence type="ECO:0000256" key="5">
    <source>
        <dbReference type="ARBA" id="ARBA00022525"/>
    </source>
</evidence>
<dbReference type="InterPro" id="IPR000823">
    <property type="entry name" value="Peroxidase_pln"/>
</dbReference>
<accession>I3T8F2</accession>
<dbReference type="PANTHER" id="PTHR31235">
    <property type="entry name" value="PEROXIDASE 25-RELATED"/>
    <property type="match status" value="1"/>
</dbReference>
<evidence type="ECO:0000256" key="4">
    <source>
        <dbReference type="ARBA" id="ARBA00012313"/>
    </source>
</evidence>
<keyword evidence="5 20" id="KW-0964">Secreted</keyword>
<proteinExistence type="evidence at transcript level"/>
<dbReference type="EMBL" id="BT149000">
    <property type="protein sequence ID" value="AFK48794.1"/>
    <property type="molecule type" value="mRNA"/>
</dbReference>
<feature type="binding site" evidence="17">
    <location>
        <position position="76"/>
    </location>
    <ligand>
        <name>Ca(2+)</name>
        <dbReference type="ChEBI" id="CHEBI:29108"/>
        <label>1</label>
    </ligand>
</feature>
<dbReference type="GO" id="GO:0050832">
    <property type="term" value="P:defense response to fungus"/>
    <property type="evidence" value="ECO:0007669"/>
    <property type="project" value="UniProtKB-ARBA"/>
</dbReference>
<keyword evidence="12 17" id="KW-0408">Iron</keyword>
<dbReference type="FunFam" id="1.10.420.10:FF:000010">
    <property type="entry name" value="Peroxidase"/>
    <property type="match status" value="1"/>
</dbReference>
<dbReference type="Pfam" id="PF00141">
    <property type="entry name" value="peroxidase"/>
    <property type="match status" value="1"/>
</dbReference>
<comment type="cofactor">
    <cofactor evidence="17 20">
        <name>heme b</name>
        <dbReference type="ChEBI" id="CHEBI:60344"/>
    </cofactor>
    <text evidence="17 20">Binds 1 heme b (iron(II)-protoporphyrin IX) group per subunit.</text>
</comment>
<feature type="binding site" evidence="17">
    <location>
        <position position="198"/>
    </location>
    <ligand>
        <name>Ca(2+)</name>
        <dbReference type="ChEBI" id="CHEBI:29108"/>
        <label>2</label>
    </ligand>
</feature>
<dbReference type="CDD" id="cd00693">
    <property type="entry name" value="secretory_peroxidase"/>
    <property type="match status" value="1"/>
</dbReference>
<keyword evidence="8 17" id="KW-0479">Metal-binding</keyword>
<feature type="binding site" evidence="17">
    <location>
        <position position="79"/>
    </location>
    <ligand>
        <name>Ca(2+)</name>
        <dbReference type="ChEBI" id="CHEBI:29108"/>
        <label>1</label>
    </ligand>
</feature>
<dbReference type="PRINTS" id="PR00461">
    <property type="entry name" value="PLPEROXIDASE"/>
</dbReference>
<dbReference type="InterPro" id="IPR019794">
    <property type="entry name" value="Peroxidases_AS"/>
</dbReference>
<feature type="active site" description="Proton acceptor" evidence="15">
    <location>
        <position position="75"/>
    </location>
</feature>
<evidence type="ECO:0000256" key="14">
    <source>
        <dbReference type="ARBA" id="ARBA00023324"/>
    </source>
</evidence>
<evidence type="ECO:0000256" key="13">
    <source>
        <dbReference type="ARBA" id="ARBA00023157"/>
    </source>
</evidence>
<dbReference type="PROSITE" id="PS00436">
    <property type="entry name" value="PEROXIDASE_2"/>
    <property type="match status" value="1"/>
</dbReference>
<keyword evidence="6 20" id="KW-0575">Peroxidase</keyword>
<evidence type="ECO:0000256" key="6">
    <source>
        <dbReference type="ARBA" id="ARBA00022559"/>
    </source>
</evidence>
<feature type="binding site" description="axial binding residue" evidence="17">
    <location>
        <position position="197"/>
    </location>
    <ligand>
        <name>heme b</name>
        <dbReference type="ChEBI" id="CHEBI:60344"/>
    </ligand>
    <ligandPart>
        <name>Fe</name>
        <dbReference type="ChEBI" id="CHEBI:18248"/>
    </ligandPart>
</feature>
<dbReference type="InterPro" id="IPR010255">
    <property type="entry name" value="Haem_peroxidase_sf"/>
</dbReference>
<dbReference type="SUPFAM" id="SSF48113">
    <property type="entry name" value="Heme-dependent peroxidases"/>
    <property type="match status" value="1"/>
</dbReference>
<dbReference type="AlphaFoldDB" id="I3T8F2"/>
<evidence type="ECO:0000256" key="8">
    <source>
        <dbReference type="ARBA" id="ARBA00022723"/>
    </source>
</evidence>
<dbReference type="Gene3D" id="1.10.420.10">
    <property type="entry name" value="Peroxidase, domain 2"/>
    <property type="match status" value="1"/>
</dbReference>
<evidence type="ECO:0000256" key="15">
    <source>
        <dbReference type="PIRSR" id="PIRSR600823-1"/>
    </source>
</evidence>
<evidence type="ECO:0000256" key="12">
    <source>
        <dbReference type="ARBA" id="ARBA00023004"/>
    </source>
</evidence>
<feature type="binding site" evidence="17">
    <location>
        <position position="253"/>
    </location>
    <ligand>
        <name>Ca(2+)</name>
        <dbReference type="ChEBI" id="CHEBI:29108"/>
        <label>2</label>
    </ligand>
</feature>
<feature type="disulfide bond" evidence="19">
    <location>
        <begin position="44"/>
        <end position="120"/>
    </location>
</feature>
<feature type="disulfide bond" evidence="19">
    <location>
        <begin position="204"/>
        <end position="233"/>
    </location>
</feature>
<feature type="binding site" evidence="17">
    <location>
        <position position="85"/>
    </location>
    <ligand>
        <name>Ca(2+)</name>
        <dbReference type="ChEBI" id="CHEBI:29108"/>
        <label>1</label>
    </ligand>
</feature>
<comment type="similarity">
    <text evidence="3">Belongs to the peroxidase family. Ascorbate peroxidase subfamily.</text>
</comment>
<evidence type="ECO:0000256" key="1">
    <source>
        <dbReference type="ARBA" id="ARBA00000189"/>
    </source>
</evidence>
<evidence type="ECO:0000256" key="18">
    <source>
        <dbReference type="PIRSR" id="PIRSR600823-4"/>
    </source>
</evidence>
<dbReference type="InterPro" id="IPR002016">
    <property type="entry name" value="Haem_peroxidase"/>
</dbReference>
<feature type="disulfide bond" evidence="19">
    <location>
        <begin position="126"/>
        <end position="325"/>
    </location>
</feature>
<evidence type="ECO:0000256" key="16">
    <source>
        <dbReference type="PIRSR" id="PIRSR600823-2"/>
    </source>
</evidence>
<dbReference type="PRINTS" id="PR00458">
    <property type="entry name" value="PEROXIDASE"/>
</dbReference>
<dbReference type="InterPro" id="IPR033905">
    <property type="entry name" value="Secretory_peroxidase"/>
</dbReference>
<dbReference type="GO" id="GO:0006979">
    <property type="term" value="P:response to oxidative stress"/>
    <property type="evidence" value="ECO:0007669"/>
    <property type="project" value="UniProtKB-UniRule"/>
</dbReference>
<dbReference type="OrthoDB" id="2113341at2759"/>
<keyword evidence="10 17" id="KW-0106">Calcium</keyword>
<dbReference type="FunFam" id="1.10.520.10:FF:000001">
    <property type="entry name" value="Peroxidase"/>
    <property type="match status" value="1"/>
</dbReference>
<dbReference type="GO" id="GO:0005576">
    <property type="term" value="C:extracellular region"/>
    <property type="evidence" value="ECO:0007669"/>
    <property type="project" value="UniProtKB-SubCell"/>
</dbReference>
<evidence type="ECO:0000256" key="9">
    <source>
        <dbReference type="ARBA" id="ARBA00022729"/>
    </source>
</evidence>
<keyword evidence="9" id="KW-0732">Signal</keyword>
<dbReference type="RefSeq" id="XP_057428681.1">
    <property type="nucleotide sequence ID" value="XM_057572698.1"/>
</dbReference>
<evidence type="ECO:0000256" key="20">
    <source>
        <dbReference type="RuleBase" id="RU362060"/>
    </source>
</evidence>
<comment type="similarity">
    <text evidence="20">Belongs to the peroxidase family. Classical plant (class III) peroxidase subfamily.</text>
</comment>
<feature type="domain" description="Plant heme peroxidase family profile" evidence="21">
    <location>
        <begin position="34"/>
        <end position="329"/>
    </location>
</feature>
<evidence type="ECO:0000256" key="2">
    <source>
        <dbReference type="ARBA" id="ARBA00002322"/>
    </source>
</evidence>
<evidence type="ECO:0000259" key="21">
    <source>
        <dbReference type="PROSITE" id="PS50873"/>
    </source>
</evidence>
<dbReference type="EC" id="1.11.1.7" evidence="4 20"/>
<evidence type="ECO:0000313" key="22">
    <source>
        <dbReference type="EMBL" id="AFK48794.1"/>
    </source>
</evidence>
<feature type="binding site" evidence="17">
    <location>
        <position position="81"/>
    </location>
    <ligand>
        <name>Ca(2+)</name>
        <dbReference type="ChEBI" id="CHEBI:29108"/>
        <label>1</label>
    </ligand>
</feature>
<dbReference type="KEGG" id="lja:130722079"/>
<dbReference type="InterPro" id="IPR019793">
    <property type="entry name" value="Peroxidases_heam-ligand_BS"/>
</dbReference>
<evidence type="ECO:0000256" key="7">
    <source>
        <dbReference type="ARBA" id="ARBA00022617"/>
    </source>
</evidence>
<keyword evidence="14 20" id="KW-0376">Hydrogen peroxide</keyword>
<keyword evidence="13 19" id="KW-1015">Disulfide bond</keyword>
<feature type="binding site" evidence="16">
    <location>
        <position position="167"/>
    </location>
    <ligand>
        <name>substrate</name>
    </ligand>
</feature>
<reference evidence="22" key="1">
    <citation type="submission" date="2012-05" db="EMBL/GenBank/DDBJ databases">
        <authorList>
            <person name="Krishnakumar V."/>
            <person name="Cheung F."/>
            <person name="Xiao Y."/>
            <person name="Chan A."/>
            <person name="Moskal W.A."/>
            <person name="Town C.D."/>
        </authorList>
    </citation>
    <scope>NUCLEOTIDE SEQUENCE</scope>
</reference>
<comment type="subcellular location">
    <subcellularLocation>
        <location evidence="20">Secreted</location>
    </subcellularLocation>
</comment>
<dbReference type="PROSITE" id="PS00435">
    <property type="entry name" value="PEROXIDASE_1"/>
    <property type="match status" value="1"/>
</dbReference>
<keyword evidence="11 20" id="KW-0560">Oxidoreductase</keyword>